<dbReference type="GO" id="GO:0005737">
    <property type="term" value="C:cytoplasm"/>
    <property type="evidence" value="ECO:0007669"/>
    <property type="project" value="TreeGrafter"/>
</dbReference>
<evidence type="ECO:0000313" key="13">
    <source>
        <dbReference type="Proteomes" id="UP000002484"/>
    </source>
</evidence>
<dbReference type="InterPro" id="IPR056854">
    <property type="entry name" value="ALN_composite"/>
</dbReference>
<sequence length="465" mass="47818">MTADVTEPGGRAGEAPTPLALPERVEVLRSRRVVTPDGVIAAAVHVAGGRITAVTGPDEIPPGAHVTDLGDLALLPGAVDTHVHVNEPGRTHWEGFATATRAAAAGGVTTIIDMPLNSIPPTTSVDALATKRAAASGQVFVDVGFWGGIIGADANNLRDLAELHDAGVFGFKAFLAPSGVEEFPHVSLDALAAAARVTARLGALTVVHAESPTVLDTAPPAAGRSFASWLRSRPPAAETEAIASLAALSAATGARLHVLHLAAAEALDDVLAARDEGLALTVETCPHYLSFIAEEVPDGATEFKCAPPIREAANLERLWDGLAEGLLVGVVSDHSPASPDVKSVDTGDFGTAWGGIASVQLGPRAVWTGARRRGHGLAELARWVATGPADHAGLGHKGRIAVGADADLVVFDPESSAVVDAATLAHRHPLTPYAGRTLDGVVHATYLRGQRIDGPRPARGQLLAR</sequence>
<evidence type="ECO:0000256" key="4">
    <source>
        <dbReference type="ARBA" id="ARBA00011881"/>
    </source>
</evidence>
<feature type="domain" description="Allantoinase composite" evidence="11">
    <location>
        <begin position="29"/>
        <end position="56"/>
    </location>
</feature>
<dbReference type="SUPFAM" id="SSF51338">
    <property type="entry name" value="Composite domain of metallo-dependent hydrolases"/>
    <property type="match status" value="1"/>
</dbReference>
<dbReference type="EMBL" id="CP002299">
    <property type="protein sequence ID" value="ADP83871.1"/>
    <property type="molecule type" value="Genomic_DNA"/>
</dbReference>
<dbReference type="GO" id="GO:0006145">
    <property type="term" value="P:purine nucleobase catabolic process"/>
    <property type="evidence" value="ECO:0007669"/>
    <property type="project" value="TreeGrafter"/>
</dbReference>
<dbReference type="Pfam" id="PF24890">
    <property type="entry name" value="ALN_composite"/>
    <property type="match status" value="1"/>
</dbReference>
<evidence type="ECO:0000256" key="1">
    <source>
        <dbReference type="ARBA" id="ARBA00001947"/>
    </source>
</evidence>
<dbReference type="Pfam" id="PF01979">
    <property type="entry name" value="Amidohydro_1"/>
    <property type="match status" value="1"/>
</dbReference>
<dbReference type="InParanoid" id="E3IYC6"/>
<comment type="subunit">
    <text evidence="4">Homotetramer.</text>
</comment>
<dbReference type="PANTHER" id="PTHR43668:SF2">
    <property type="entry name" value="ALLANTOINASE"/>
    <property type="match status" value="1"/>
</dbReference>
<dbReference type="SUPFAM" id="SSF51556">
    <property type="entry name" value="Metallo-dependent hydrolases"/>
    <property type="match status" value="1"/>
</dbReference>
<keyword evidence="13" id="KW-1185">Reference proteome</keyword>
<evidence type="ECO:0000256" key="5">
    <source>
        <dbReference type="ARBA" id="ARBA00012863"/>
    </source>
</evidence>
<dbReference type="InterPro" id="IPR006680">
    <property type="entry name" value="Amidohydro-rel"/>
</dbReference>
<feature type="domain" description="Amidohydrolase-related" evidence="10">
    <location>
        <begin position="74"/>
        <end position="451"/>
    </location>
</feature>
<keyword evidence="9" id="KW-0862">Zinc</keyword>
<evidence type="ECO:0000259" key="11">
    <source>
        <dbReference type="Pfam" id="PF24890"/>
    </source>
</evidence>
<dbReference type="GO" id="GO:0000256">
    <property type="term" value="P:allantoin catabolic process"/>
    <property type="evidence" value="ECO:0007669"/>
    <property type="project" value="InterPro"/>
</dbReference>
<evidence type="ECO:0000256" key="7">
    <source>
        <dbReference type="ARBA" id="ARBA00022723"/>
    </source>
</evidence>
<dbReference type="KEGG" id="fri:FraEuI1c_5887"/>
<evidence type="ECO:0000256" key="3">
    <source>
        <dbReference type="ARBA" id="ARBA00010368"/>
    </source>
</evidence>
<dbReference type="AlphaFoldDB" id="E3IYC6"/>
<dbReference type="InterPro" id="IPR017593">
    <property type="entry name" value="Allantoinase"/>
</dbReference>
<name>E3IYC6_PSEI1</name>
<dbReference type="GO" id="GO:0004038">
    <property type="term" value="F:allantoinase activity"/>
    <property type="evidence" value="ECO:0007669"/>
    <property type="project" value="UniProtKB-EC"/>
</dbReference>
<dbReference type="RefSeq" id="WP_013426989.1">
    <property type="nucleotide sequence ID" value="NC_014666.1"/>
</dbReference>
<protein>
    <recommendedName>
        <fullName evidence="5">allantoinase</fullName>
        <ecNumber evidence="5">3.5.2.5</ecNumber>
    </recommendedName>
</protein>
<accession>E3IYC6</accession>
<comment type="cofactor">
    <cofactor evidence="1">
        <name>Zn(2+)</name>
        <dbReference type="ChEBI" id="CHEBI:29105"/>
    </cofactor>
</comment>
<keyword evidence="6" id="KW-0659">Purine metabolism</keyword>
<keyword evidence="7" id="KW-0479">Metal-binding</keyword>
<evidence type="ECO:0000256" key="9">
    <source>
        <dbReference type="ARBA" id="ARBA00022833"/>
    </source>
</evidence>
<dbReference type="HOGENOM" id="CLU_015572_4_0_11"/>
<dbReference type="NCBIfam" id="TIGR03178">
    <property type="entry name" value="allantoinase"/>
    <property type="match status" value="1"/>
</dbReference>
<evidence type="ECO:0000259" key="10">
    <source>
        <dbReference type="Pfam" id="PF01979"/>
    </source>
</evidence>
<dbReference type="FunFam" id="3.20.20.140:FF:000032">
    <property type="entry name" value="Allantoinase Dal1"/>
    <property type="match status" value="1"/>
</dbReference>
<evidence type="ECO:0000256" key="2">
    <source>
        <dbReference type="ARBA" id="ARBA00004968"/>
    </source>
</evidence>
<dbReference type="STRING" id="298654.FraEuI1c_5887"/>
<dbReference type="GO" id="GO:0050897">
    <property type="term" value="F:cobalt ion binding"/>
    <property type="evidence" value="ECO:0007669"/>
    <property type="project" value="InterPro"/>
</dbReference>
<dbReference type="PANTHER" id="PTHR43668">
    <property type="entry name" value="ALLANTOINASE"/>
    <property type="match status" value="1"/>
</dbReference>
<comment type="similarity">
    <text evidence="3">Belongs to the metallo-dependent hydrolases superfamily. Allantoinase family.</text>
</comment>
<reference evidence="12 13" key="1">
    <citation type="submission" date="2010-10" db="EMBL/GenBank/DDBJ databases">
        <title>Complete sequence of Frankia sp. EuI1c.</title>
        <authorList>
            <consortium name="US DOE Joint Genome Institute"/>
            <person name="Lucas S."/>
            <person name="Copeland A."/>
            <person name="Lapidus A."/>
            <person name="Cheng J.-F."/>
            <person name="Bruce D."/>
            <person name="Goodwin L."/>
            <person name="Pitluck S."/>
            <person name="Chertkov O."/>
            <person name="Detter J.C."/>
            <person name="Han C."/>
            <person name="Tapia R."/>
            <person name="Land M."/>
            <person name="Hauser L."/>
            <person name="Jeffries C."/>
            <person name="Kyrpides N."/>
            <person name="Ivanova N."/>
            <person name="Mikhailova N."/>
            <person name="Beauchemin N."/>
            <person name="Sen A."/>
            <person name="Sur S.A."/>
            <person name="Gtari M."/>
            <person name="Wall L."/>
            <person name="Tisa L."/>
            <person name="Woyke T."/>
        </authorList>
    </citation>
    <scope>NUCLEOTIDE SEQUENCE [LARGE SCALE GENOMIC DNA]</scope>
    <source>
        <strain evidence="13">DSM 45817 / CECT 9037 / EuI1c</strain>
    </source>
</reference>
<dbReference type="Gene3D" id="3.20.20.140">
    <property type="entry name" value="Metal-dependent hydrolases"/>
    <property type="match status" value="1"/>
</dbReference>
<dbReference type="InterPro" id="IPR050138">
    <property type="entry name" value="DHOase/Allantoinase_Hydrolase"/>
</dbReference>
<gene>
    <name evidence="12" type="ordered locus">FraEuI1c_5887</name>
</gene>
<dbReference type="Proteomes" id="UP000002484">
    <property type="component" value="Chromosome"/>
</dbReference>
<dbReference type="EC" id="3.5.2.5" evidence="5"/>
<evidence type="ECO:0000313" key="12">
    <source>
        <dbReference type="EMBL" id="ADP83871.1"/>
    </source>
</evidence>
<proteinExistence type="inferred from homology"/>
<keyword evidence="8" id="KW-0378">Hydrolase</keyword>
<dbReference type="InterPro" id="IPR011059">
    <property type="entry name" value="Metal-dep_hydrolase_composite"/>
</dbReference>
<evidence type="ECO:0000256" key="8">
    <source>
        <dbReference type="ARBA" id="ARBA00022801"/>
    </source>
</evidence>
<dbReference type="InterPro" id="IPR032466">
    <property type="entry name" value="Metal_Hydrolase"/>
</dbReference>
<dbReference type="eggNOG" id="COG0044">
    <property type="taxonomic scope" value="Bacteria"/>
</dbReference>
<comment type="pathway">
    <text evidence="2">Nitrogen metabolism; (S)-allantoin degradation; allantoate from (S)-allantoin: step 1/1.</text>
</comment>
<dbReference type="OrthoDB" id="9803027at2"/>
<dbReference type="GO" id="GO:0008270">
    <property type="term" value="F:zinc ion binding"/>
    <property type="evidence" value="ECO:0007669"/>
    <property type="project" value="InterPro"/>
</dbReference>
<evidence type="ECO:0000256" key="6">
    <source>
        <dbReference type="ARBA" id="ARBA00022631"/>
    </source>
</evidence>
<organism evidence="12 13">
    <name type="scientific">Pseudofrankia inefficax (strain DSM 45817 / CECT 9037 / DDB 130130 / EuI1c)</name>
    <name type="common">Frankia inefficax</name>
    <dbReference type="NCBI Taxonomy" id="298654"/>
    <lineage>
        <taxon>Bacteria</taxon>
        <taxon>Bacillati</taxon>
        <taxon>Actinomycetota</taxon>
        <taxon>Actinomycetes</taxon>
        <taxon>Frankiales</taxon>
        <taxon>Frankiaceae</taxon>
        <taxon>Pseudofrankia</taxon>
    </lineage>
</organism>